<evidence type="ECO:0000313" key="2">
    <source>
        <dbReference type="EMBL" id="QNP47914.1"/>
    </source>
</evidence>
<keyword evidence="1" id="KW-1133">Transmembrane helix</keyword>
<feature type="transmembrane region" description="Helical" evidence="1">
    <location>
        <begin position="19"/>
        <end position="38"/>
    </location>
</feature>
<protein>
    <submittedName>
        <fullName evidence="2">Uncharacterized protein</fullName>
    </submittedName>
</protein>
<name>A0A7H0GHZ8_9BURK</name>
<dbReference type="EMBL" id="CP060783">
    <property type="protein sequence ID" value="QNP47914.1"/>
    <property type="molecule type" value="Genomic_DNA"/>
</dbReference>
<reference evidence="2 3" key="1">
    <citation type="submission" date="2020-08" db="EMBL/GenBank/DDBJ databases">
        <title>Genome sequence of Diaphorobacter aerolatus KACC 16536T.</title>
        <authorList>
            <person name="Hyun D.-W."/>
            <person name="Bae J.-W."/>
        </authorList>
    </citation>
    <scope>NUCLEOTIDE SEQUENCE [LARGE SCALE GENOMIC DNA]</scope>
    <source>
        <strain evidence="2 3">KACC 16536</strain>
    </source>
</reference>
<keyword evidence="3" id="KW-1185">Reference proteome</keyword>
<sequence length="63" mass="7090">MAAHVQRLGPVIAPARDQIAMWLVVPLWCIFLCVGFLARTRLRCLVWFVGANLGAAALWWVLQ</sequence>
<keyword evidence="1" id="KW-0812">Transmembrane</keyword>
<feature type="transmembrane region" description="Helical" evidence="1">
    <location>
        <begin position="45"/>
        <end position="62"/>
    </location>
</feature>
<proteinExistence type="predicted"/>
<dbReference type="AlphaFoldDB" id="A0A7H0GHZ8"/>
<evidence type="ECO:0000313" key="3">
    <source>
        <dbReference type="Proteomes" id="UP000516028"/>
    </source>
</evidence>
<dbReference type="RefSeq" id="WP_187723594.1">
    <property type="nucleotide sequence ID" value="NZ_CP060783.1"/>
</dbReference>
<dbReference type="Proteomes" id="UP000516028">
    <property type="component" value="Chromosome"/>
</dbReference>
<evidence type="ECO:0000256" key="1">
    <source>
        <dbReference type="SAM" id="Phobius"/>
    </source>
</evidence>
<keyword evidence="1" id="KW-0472">Membrane</keyword>
<accession>A0A7H0GHZ8</accession>
<dbReference type="KEGG" id="daer:H9K75_17585"/>
<organism evidence="2 3">
    <name type="scientific">Diaphorobacter aerolatus</name>
    <dbReference type="NCBI Taxonomy" id="1288495"/>
    <lineage>
        <taxon>Bacteria</taxon>
        <taxon>Pseudomonadati</taxon>
        <taxon>Pseudomonadota</taxon>
        <taxon>Betaproteobacteria</taxon>
        <taxon>Burkholderiales</taxon>
        <taxon>Comamonadaceae</taxon>
        <taxon>Diaphorobacter</taxon>
    </lineage>
</organism>
<gene>
    <name evidence="2" type="ORF">H9K75_17585</name>
</gene>